<evidence type="ECO:0000313" key="2">
    <source>
        <dbReference type="EMBL" id="GFS36304.1"/>
    </source>
</evidence>
<evidence type="ECO:0000313" key="3">
    <source>
        <dbReference type="Proteomes" id="UP000585474"/>
    </source>
</evidence>
<feature type="compositionally biased region" description="Basic and acidic residues" evidence="1">
    <location>
        <begin position="24"/>
        <end position="45"/>
    </location>
</feature>
<feature type="region of interest" description="Disordered" evidence="1">
    <location>
        <begin position="1"/>
        <end position="45"/>
    </location>
</feature>
<name>A0A7J0DJ37_9ERIC</name>
<dbReference type="Proteomes" id="UP000585474">
    <property type="component" value="Unassembled WGS sequence"/>
</dbReference>
<protein>
    <submittedName>
        <fullName evidence="2">Uncharacterized protein</fullName>
    </submittedName>
</protein>
<dbReference type="EMBL" id="BJWL01000248">
    <property type="protein sequence ID" value="GFS36304.1"/>
    <property type="molecule type" value="Genomic_DNA"/>
</dbReference>
<sequence length="45" mass="4621">MLSGGGVDAEGKSMDDAATSGDEGVSRHSRDKGEGRQQGERRGEG</sequence>
<accession>A0A7J0DJ37</accession>
<reference evidence="3" key="1">
    <citation type="submission" date="2019-07" db="EMBL/GenBank/DDBJ databases">
        <title>De Novo Assembly of kiwifruit Actinidia rufa.</title>
        <authorList>
            <person name="Sugita-Konishi S."/>
            <person name="Sato K."/>
            <person name="Mori E."/>
            <person name="Abe Y."/>
            <person name="Kisaki G."/>
            <person name="Hamano K."/>
            <person name="Suezawa K."/>
            <person name="Otani M."/>
            <person name="Fukuda T."/>
            <person name="Manabe T."/>
            <person name="Gomi K."/>
            <person name="Tabuchi M."/>
            <person name="Akimitsu K."/>
            <person name="Kataoka I."/>
        </authorList>
    </citation>
    <scope>NUCLEOTIDE SEQUENCE [LARGE SCALE GENOMIC DNA]</scope>
    <source>
        <strain evidence="3">cv. Fuchu</strain>
    </source>
</reference>
<dbReference type="AlphaFoldDB" id="A0A7J0DJ37"/>
<gene>
    <name evidence="2" type="ORF">Acr_00g0045240</name>
</gene>
<organism evidence="2 3">
    <name type="scientific">Actinidia rufa</name>
    <dbReference type="NCBI Taxonomy" id="165716"/>
    <lineage>
        <taxon>Eukaryota</taxon>
        <taxon>Viridiplantae</taxon>
        <taxon>Streptophyta</taxon>
        <taxon>Embryophyta</taxon>
        <taxon>Tracheophyta</taxon>
        <taxon>Spermatophyta</taxon>
        <taxon>Magnoliopsida</taxon>
        <taxon>eudicotyledons</taxon>
        <taxon>Gunneridae</taxon>
        <taxon>Pentapetalae</taxon>
        <taxon>asterids</taxon>
        <taxon>Ericales</taxon>
        <taxon>Actinidiaceae</taxon>
        <taxon>Actinidia</taxon>
    </lineage>
</organism>
<evidence type="ECO:0000256" key="1">
    <source>
        <dbReference type="SAM" id="MobiDB-lite"/>
    </source>
</evidence>
<comment type="caution">
    <text evidence="2">The sequence shown here is derived from an EMBL/GenBank/DDBJ whole genome shotgun (WGS) entry which is preliminary data.</text>
</comment>
<proteinExistence type="predicted"/>
<keyword evidence="3" id="KW-1185">Reference proteome</keyword>